<evidence type="ECO:0000256" key="1">
    <source>
        <dbReference type="SAM" id="Phobius"/>
    </source>
</evidence>
<feature type="transmembrane region" description="Helical" evidence="1">
    <location>
        <begin position="822"/>
        <end position="839"/>
    </location>
</feature>
<feature type="transmembrane region" description="Helical" evidence="1">
    <location>
        <begin position="793"/>
        <end position="816"/>
    </location>
</feature>
<dbReference type="Gene3D" id="3.10.620.30">
    <property type="match status" value="1"/>
</dbReference>
<feature type="transmembrane region" description="Helical" evidence="1">
    <location>
        <begin position="859"/>
        <end position="880"/>
    </location>
</feature>
<accession>A0ABX7QW00</accession>
<dbReference type="RefSeq" id="WP_207356391.1">
    <property type="nucleotide sequence ID" value="NZ_CP071503.1"/>
</dbReference>
<dbReference type="SUPFAM" id="SSF54001">
    <property type="entry name" value="Cysteine proteinases"/>
    <property type="match status" value="1"/>
</dbReference>
<keyword evidence="4" id="KW-1185">Reference proteome</keyword>
<sequence length="1016" mass="115564">MTKGSRFAGLTWLGLLGLSLVCQWVFAAQTIPLQRQALTSGADFSDIAAVNVAPTPRWVVAQPFDKDSEIPEQQLQNGVYFLLSDFQFLGDKQNREQQFRHFAIKINNVKAVEDYSQLSLQFDPSYEQLQLHQVTLYRHGQTIDKLKDASHSVERHSQSAQVVDGSVNLRLLLTDVRVGDILEYAYTVTGVNPVFDGHFYHRRPLQWNVPIAQQFVSVLWRRDTPLQLQLDNASEGQQLVETHIGDDRNYQISLGQVEGLAVPSDTPNGYDPRLRISFSDFADWSAVATWGWQLFAPKISQSATVISQADLLSAGLTTDEAKATAALDFVQQQIRYLGLEMGVNSHLPATPEQTLRHRFGDCKDKTVLLVALLHAMGIQAEPVLVNTDTGEALDKQLPSAKAFNHAIVQLLLNGQAYFVDPTISFQKGIITERSQPFYGYGLVLSPTTDALTLMPREHSGARIDYAELFNLSQGDTKAARYQVTTHYWGTEAERLRERLASTGSAQLATSYADFYREQYGELAAEPLVIDDRDDGLTISEQYTFTNPWQQDADGDQQFFATENQLSNFIEIPSNREPRPYALSYPLTVDGTITLKLFDTHHWDLNNEHHREKNAFFDYQFEVNFDAAAQQLRLHYRYQSLTPFVTAADFPQYIEALKRIQALNEYGIVSYNSDAKQQQALADKFTKDVLIIIGYWLFAAVLIGLALAFWQSVKQPQHSMQFYSVPWHQVALLSLLTLGGYFFYWSFRNWHYLEQHGITRISAIWWTLFAPLTYLPLALAMWRQQSHYRKVNPIISAGFILFFVIVALVLIVSVVNLALIPVALWWLPPTLALLPLVALVSRMNRKQGIRLNPHWQSYHLLLALAVLPFYAVSLAKSVWLLPQAEPTAGNKLWPSYNVFLQQQRYIKPNESADYFYTDSYFDFRDQGVGFSDSTIFSYRHDQGKSTAQQASFAQVREIQVESLQPLLTKTEVTVVKHDGSRLVFRLPADQSNSAEFIAALKAHWQQYRHQDNTIIKE</sequence>
<feature type="transmembrane region" description="Helical" evidence="1">
    <location>
        <begin position="721"/>
        <end position="742"/>
    </location>
</feature>
<keyword evidence="1" id="KW-0472">Membrane</keyword>
<feature type="domain" description="Transglutaminase-like" evidence="2">
    <location>
        <begin position="354"/>
        <end position="423"/>
    </location>
</feature>
<protein>
    <submittedName>
        <fullName evidence="3">DUF3857 domain-containing protein</fullName>
    </submittedName>
</protein>
<evidence type="ECO:0000259" key="2">
    <source>
        <dbReference type="SMART" id="SM00460"/>
    </source>
</evidence>
<keyword evidence="1" id="KW-0812">Transmembrane</keyword>
<dbReference type="Gene3D" id="2.60.40.3140">
    <property type="match status" value="1"/>
</dbReference>
<dbReference type="InterPro" id="IPR024618">
    <property type="entry name" value="DUF3857"/>
</dbReference>
<organism evidence="3 4">
    <name type="scientific">Shewanella avicenniae</name>
    <dbReference type="NCBI Taxonomy" id="2814294"/>
    <lineage>
        <taxon>Bacteria</taxon>
        <taxon>Pseudomonadati</taxon>
        <taxon>Pseudomonadota</taxon>
        <taxon>Gammaproteobacteria</taxon>
        <taxon>Alteromonadales</taxon>
        <taxon>Shewanellaceae</taxon>
        <taxon>Shewanella</taxon>
    </lineage>
</organism>
<feature type="transmembrane region" description="Helical" evidence="1">
    <location>
        <begin position="688"/>
        <end position="709"/>
    </location>
</feature>
<dbReference type="Proteomes" id="UP000662770">
    <property type="component" value="Chromosome"/>
</dbReference>
<dbReference type="SMART" id="SM00460">
    <property type="entry name" value="TGc"/>
    <property type="match status" value="1"/>
</dbReference>
<dbReference type="EMBL" id="CP071503">
    <property type="protein sequence ID" value="QSX35197.1"/>
    <property type="molecule type" value="Genomic_DNA"/>
</dbReference>
<feature type="transmembrane region" description="Helical" evidence="1">
    <location>
        <begin position="762"/>
        <end position="781"/>
    </location>
</feature>
<reference evidence="3 4" key="1">
    <citation type="submission" date="2021-03" db="EMBL/GenBank/DDBJ databases">
        <title>Novel species identification of genus Shewanella.</title>
        <authorList>
            <person name="Liu G."/>
            <person name="Zhang Q."/>
        </authorList>
    </citation>
    <scope>NUCLEOTIDE SEQUENCE [LARGE SCALE GENOMIC DNA]</scope>
    <source>
        <strain evidence="3 4">FJAT-51800</strain>
    </source>
</reference>
<dbReference type="InterPro" id="IPR038765">
    <property type="entry name" value="Papain-like_cys_pep_sf"/>
</dbReference>
<evidence type="ECO:0000313" key="4">
    <source>
        <dbReference type="Proteomes" id="UP000662770"/>
    </source>
</evidence>
<gene>
    <name evidence="3" type="ORF">JYB87_08390</name>
</gene>
<name>A0ABX7QW00_9GAMM</name>
<dbReference type="InterPro" id="IPR002931">
    <property type="entry name" value="Transglutaminase-like"/>
</dbReference>
<proteinExistence type="predicted"/>
<dbReference type="Pfam" id="PF01841">
    <property type="entry name" value="Transglut_core"/>
    <property type="match status" value="1"/>
</dbReference>
<keyword evidence="1" id="KW-1133">Transmembrane helix</keyword>
<evidence type="ECO:0000313" key="3">
    <source>
        <dbReference type="EMBL" id="QSX35197.1"/>
    </source>
</evidence>
<dbReference type="Pfam" id="PF12969">
    <property type="entry name" value="DUF3857"/>
    <property type="match status" value="1"/>
</dbReference>